<gene>
    <name evidence="1" type="ORF">I553_6573</name>
</gene>
<protein>
    <submittedName>
        <fullName evidence="1">Uncharacterized protein</fullName>
    </submittedName>
</protein>
<accession>X8BHK1</accession>
<proteinExistence type="predicted"/>
<reference evidence="1" key="1">
    <citation type="submission" date="2014-01" db="EMBL/GenBank/DDBJ databases">
        <authorList>
            <person name="Brown-Elliot B."/>
            <person name="Wallace R."/>
            <person name="Lenaerts A."/>
            <person name="Ordway D."/>
            <person name="DeGroote M.A."/>
            <person name="Parker T."/>
            <person name="Sizemore C."/>
            <person name="Tallon L.J."/>
            <person name="Sadzewicz L.K."/>
            <person name="Sengamalay N."/>
            <person name="Fraser C.M."/>
            <person name="Hine E."/>
            <person name="Shefchek K.A."/>
            <person name="Das S.P."/>
            <person name="Tettelin H."/>
        </authorList>
    </citation>
    <scope>NUCLEOTIDE SEQUENCE [LARGE SCALE GENOMIC DNA]</scope>
    <source>
        <strain evidence="1">4042</strain>
    </source>
</reference>
<comment type="caution">
    <text evidence="1">The sequence shown here is derived from an EMBL/GenBank/DDBJ whole genome shotgun (WGS) entry which is preliminary data.</text>
</comment>
<organism evidence="1">
    <name type="scientific">Mycobacterium xenopi 4042</name>
    <dbReference type="NCBI Taxonomy" id="1299334"/>
    <lineage>
        <taxon>Bacteria</taxon>
        <taxon>Bacillati</taxon>
        <taxon>Actinomycetota</taxon>
        <taxon>Actinomycetes</taxon>
        <taxon>Mycobacteriales</taxon>
        <taxon>Mycobacteriaceae</taxon>
        <taxon>Mycobacterium</taxon>
    </lineage>
</organism>
<sequence>MSCTETRRHRRQQFIPGQLLFIRSWAMACLSVASPTQYG</sequence>
<name>X8BHK1_MYCXE</name>
<dbReference type="PATRIC" id="fig|1299334.3.peg.4725"/>
<dbReference type="EMBL" id="JAOB01000042">
    <property type="protein sequence ID" value="EUA42713.1"/>
    <property type="molecule type" value="Genomic_DNA"/>
</dbReference>
<evidence type="ECO:0000313" key="1">
    <source>
        <dbReference type="EMBL" id="EUA42713.1"/>
    </source>
</evidence>
<dbReference type="AlphaFoldDB" id="X8BHK1"/>